<dbReference type="Gene3D" id="1.10.260.40">
    <property type="entry name" value="lambda repressor-like DNA-binding domains"/>
    <property type="match status" value="1"/>
</dbReference>
<dbReference type="Pfam" id="PF13443">
    <property type="entry name" value="HTH_26"/>
    <property type="match status" value="1"/>
</dbReference>
<proteinExistence type="predicted"/>
<feature type="domain" description="HTH cro/C1-type" evidence="1">
    <location>
        <begin position="12"/>
        <end position="61"/>
    </location>
</feature>
<dbReference type="SMART" id="SM00530">
    <property type="entry name" value="HTH_XRE"/>
    <property type="match status" value="1"/>
</dbReference>
<sequence length="88" mass="10265">MIRILLSTRLGERRMTQTELARATGIRAQTINELYHDFAERISLDDLDLICEALDCSIDELIVREPNEELRVTEVRRIPKTVNKARKK</sequence>
<evidence type="ECO:0000313" key="3">
    <source>
        <dbReference type="Proteomes" id="UP000733372"/>
    </source>
</evidence>
<protein>
    <submittedName>
        <fullName evidence="2">Helix-turn-helix transcriptional regulator</fullName>
    </submittedName>
</protein>
<dbReference type="PROSITE" id="PS50943">
    <property type="entry name" value="HTH_CROC1"/>
    <property type="match status" value="1"/>
</dbReference>
<dbReference type="CDD" id="cd00093">
    <property type="entry name" value="HTH_XRE"/>
    <property type="match status" value="1"/>
</dbReference>
<dbReference type="EMBL" id="JAGZAM010000001">
    <property type="protein sequence ID" value="MBS5686582.1"/>
    <property type="molecule type" value="Genomic_DNA"/>
</dbReference>
<comment type="caution">
    <text evidence="2">The sequence shown here is derived from an EMBL/GenBank/DDBJ whole genome shotgun (WGS) entry which is preliminary data.</text>
</comment>
<reference evidence="2" key="1">
    <citation type="submission" date="2021-02" db="EMBL/GenBank/DDBJ databases">
        <title>Infant gut strain persistence is associated with maternal origin, phylogeny, and functional potential including surface adhesion and iron acquisition.</title>
        <authorList>
            <person name="Lou Y.C."/>
        </authorList>
    </citation>
    <scope>NUCLEOTIDE SEQUENCE</scope>
    <source>
        <strain evidence="2">L3_101_367G1_dasL3_101_367G1_metabat.metabat.26</strain>
    </source>
</reference>
<dbReference type="InterPro" id="IPR001387">
    <property type="entry name" value="Cro/C1-type_HTH"/>
</dbReference>
<dbReference type="GO" id="GO:0003677">
    <property type="term" value="F:DNA binding"/>
    <property type="evidence" value="ECO:0007669"/>
    <property type="project" value="InterPro"/>
</dbReference>
<accession>A0A943IR26</accession>
<dbReference type="InterPro" id="IPR010982">
    <property type="entry name" value="Lambda_DNA-bd_dom_sf"/>
</dbReference>
<gene>
    <name evidence="2" type="ORF">KHW66_00460</name>
</gene>
<name>A0A943IR26_9FIRM</name>
<dbReference type="SUPFAM" id="SSF47413">
    <property type="entry name" value="lambda repressor-like DNA-binding domains"/>
    <property type="match status" value="1"/>
</dbReference>
<evidence type="ECO:0000259" key="1">
    <source>
        <dbReference type="PROSITE" id="PS50943"/>
    </source>
</evidence>
<dbReference type="Proteomes" id="UP000733372">
    <property type="component" value="Unassembled WGS sequence"/>
</dbReference>
<evidence type="ECO:0000313" key="2">
    <source>
        <dbReference type="EMBL" id="MBS5686582.1"/>
    </source>
</evidence>
<dbReference type="AlphaFoldDB" id="A0A943IR26"/>
<organism evidence="2 3">
    <name type="scientific">Faecalibacterium prausnitzii</name>
    <dbReference type="NCBI Taxonomy" id="853"/>
    <lineage>
        <taxon>Bacteria</taxon>
        <taxon>Bacillati</taxon>
        <taxon>Bacillota</taxon>
        <taxon>Clostridia</taxon>
        <taxon>Eubacteriales</taxon>
        <taxon>Oscillospiraceae</taxon>
        <taxon>Faecalibacterium</taxon>
    </lineage>
</organism>
<dbReference type="RefSeq" id="WP_120079169.1">
    <property type="nucleotide sequence ID" value="NZ_CP170812.1"/>
</dbReference>